<dbReference type="EMBL" id="MCFD01000010">
    <property type="protein sequence ID" value="ORX68379.1"/>
    <property type="molecule type" value="Genomic_DNA"/>
</dbReference>
<name>A0A1Y1W498_9FUNG</name>
<reference evidence="1 2" key="1">
    <citation type="submission" date="2016-07" db="EMBL/GenBank/DDBJ databases">
        <title>Pervasive Adenine N6-methylation of Active Genes in Fungi.</title>
        <authorList>
            <consortium name="DOE Joint Genome Institute"/>
            <person name="Mondo S.J."/>
            <person name="Dannebaum R.O."/>
            <person name="Kuo R.C."/>
            <person name="Labutti K."/>
            <person name="Haridas S."/>
            <person name="Kuo A."/>
            <person name="Salamov A."/>
            <person name="Ahrendt S.R."/>
            <person name="Lipzen A."/>
            <person name="Sullivan W."/>
            <person name="Andreopoulos W.B."/>
            <person name="Clum A."/>
            <person name="Lindquist E."/>
            <person name="Daum C."/>
            <person name="Ramamoorthy G.K."/>
            <person name="Gryganskyi A."/>
            <person name="Culley D."/>
            <person name="Magnuson J.K."/>
            <person name="James T.Y."/>
            <person name="O'Malley M.A."/>
            <person name="Stajich J.E."/>
            <person name="Spatafora J.W."/>
            <person name="Visel A."/>
            <person name="Grigoriev I.V."/>
        </authorList>
    </citation>
    <scope>NUCLEOTIDE SEQUENCE [LARGE SCALE GENOMIC DNA]</scope>
    <source>
        <strain evidence="1 2">ATCC 12442</strain>
    </source>
</reference>
<proteinExistence type="predicted"/>
<evidence type="ECO:0000313" key="1">
    <source>
        <dbReference type="EMBL" id="ORX68379.1"/>
    </source>
</evidence>
<gene>
    <name evidence="1" type="ORF">DL89DRAFT_268895</name>
</gene>
<dbReference type="GeneID" id="63804720"/>
<evidence type="ECO:0000313" key="2">
    <source>
        <dbReference type="Proteomes" id="UP000193922"/>
    </source>
</evidence>
<keyword evidence="2" id="KW-1185">Reference proteome</keyword>
<protein>
    <recommendedName>
        <fullName evidence="3">F-box domain-containing protein</fullName>
    </recommendedName>
</protein>
<sequence length="477" mass="54775">MKVPMELFWIIARIAIPDEMPSTNNRYGLAYVRQFADLSPECRATSAYCLSACRQRNHCRVRWVSNISDVITLGRTKKPCECKPQLSKMLRLFSRSGGNDADYNPATDAVAERDLRRFIARFPMLTSIRYDPDFAYEHGLSLYPFYTRLFERNQHQMTAVQLKYPILPTQFPIAMMQITSVVLNDEYNLFHGAVPLFYAPAIRRLVLVGMGNAFPTKIEFSSLAYLEVRGSFSRDRSITQDPTGGFDLSFPKLTCAEIYDTESSRSDFYSILRNAPLLEQLSIVEELRDLQYVNPQVVARVRALVMTGYSLSREHVELPRRVITQFYEMMDNVCVANLYGNPFPLPSTGQLSNIRRLTIELARSDLHCLPRLIQQLPRMWYLDVTFKHNPTDHAVVDAQVANTGELDRHRMDLKVNRETETVKIADVGDEACEVACTLIRRILSLGKMRIYLGFYSRVNAAKLEVDSKCHIDEYNVK</sequence>
<dbReference type="AlphaFoldDB" id="A0A1Y1W498"/>
<evidence type="ECO:0008006" key="3">
    <source>
        <dbReference type="Google" id="ProtNLM"/>
    </source>
</evidence>
<dbReference type="Proteomes" id="UP000193922">
    <property type="component" value="Unassembled WGS sequence"/>
</dbReference>
<organism evidence="1 2">
    <name type="scientific">Linderina pennispora</name>
    <dbReference type="NCBI Taxonomy" id="61395"/>
    <lineage>
        <taxon>Eukaryota</taxon>
        <taxon>Fungi</taxon>
        <taxon>Fungi incertae sedis</taxon>
        <taxon>Zoopagomycota</taxon>
        <taxon>Kickxellomycotina</taxon>
        <taxon>Kickxellomycetes</taxon>
        <taxon>Kickxellales</taxon>
        <taxon>Kickxellaceae</taxon>
        <taxon>Linderina</taxon>
    </lineage>
</organism>
<dbReference type="RefSeq" id="XP_040742193.1">
    <property type="nucleotide sequence ID" value="XM_040888072.1"/>
</dbReference>
<accession>A0A1Y1W498</accession>
<comment type="caution">
    <text evidence="1">The sequence shown here is derived from an EMBL/GenBank/DDBJ whole genome shotgun (WGS) entry which is preliminary data.</text>
</comment>